<accession>A0A8H3XRI5</accession>
<dbReference type="Gene3D" id="3.90.1470.20">
    <property type="match status" value="1"/>
</dbReference>
<dbReference type="PANTHER" id="PTHR28181:SF2">
    <property type="entry name" value="PHOSPHORIC MONOESTER HYDROLASE"/>
    <property type="match status" value="1"/>
</dbReference>
<sequence>MAQSSPQMEGGHQYLSGSPKAIFFTDFDGTITLQDCKIYIPALFTTSCFMKPLLRSWLGNDYLVDNFGFGAEKRRMLELEVLNGTLAFRNSQTYNSVPKNDPARDAFQAMLDSVRMPFNECLRIVQENIQLDPGFIDFYLWAKEKRIPIVILSSGMTPVIEALLVNLFGSKPSNIFVIANNVAPHNGKHVDMVGGWQIKYRDDRQHYSIFGHDKSLEIKHCVALSDEERPMVAFAGDGVSDLSAASETNLLFAKEGLGKCSLCLHIQSKENTAYLVKYCEQKAIPFVPFDNWGSILDAMQGIYEGMVKN</sequence>
<dbReference type="Pfam" id="PF12710">
    <property type="entry name" value="HAD"/>
    <property type="match status" value="1"/>
</dbReference>
<dbReference type="NCBIfam" id="TIGR01488">
    <property type="entry name" value="HAD-SF-IB"/>
    <property type="match status" value="1"/>
</dbReference>
<dbReference type="SUPFAM" id="SSF56784">
    <property type="entry name" value="HAD-like"/>
    <property type="match status" value="1"/>
</dbReference>
<evidence type="ECO:0000313" key="2">
    <source>
        <dbReference type="Proteomes" id="UP000465221"/>
    </source>
</evidence>
<dbReference type="PANTHER" id="PTHR28181">
    <property type="entry name" value="UPF0655 PROTEIN YCR015C"/>
    <property type="match status" value="1"/>
</dbReference>
<proteinExistence type="predicted"/>
<organism evidence="1 2">
    <name type="scientific">Aspergillus udagawae</name>
    <dbReference type="NCBI Taxonomy" id="91492"/>
    <lineage>
        <taxon>Eukaryota</taxon>
        <taxon>Fungi</taxon>
        <taxon>Dikarya</taxon>
        <taxon>Ascomycota</taxon>
        <taxon>Pezizomycotina</taxon>
        <taxon>Eurotiomycetes</taxon>
        <taxon>Eurotiomycetidae</taxon>
        <taxon>Eurotiales</taxon>
        <taxon>Aspergillaceae</taxon>
        <taxon>Aspergillus</taxon>
        <taxon>Aspergillus subgen. Fumigati</taxon>
    </lineage>
</organism>
<dbReference type="Gene3D" id="3.40.50.1000">
    <property type="entry name" value="HAD superfamily/HAD-like"/>
    <property type="match status" value="1"/>
</dbReference>
<reference evidence="1 2" key="1">
    <citation type="submission" date="2020-01" db="EMBL/GenBank/DDBJ databases">
        <title>Draft genome sequence of Aspergillus udagawae IFM 46972.</title>
        <authorList>
            <person name="Takahashi H."/>
            <person name="Yaguchi T."/>
        </authorList>
    </citation>
    <scope>NUCLEOTIDE SEQUENCE [LARGE SCALE GENOMIC DNA]</scope>
    <source>
        <strain evidence="1 2">IFM 46972</strain>
    </source>
</reference>
<comment type="caution">
    <text evidence="1">The sequence shown here is derived from an EMBL/GenBank/DDBJ whole genome shotgun (WGS) entry which is preliminary data.</text>
</comment>
<dbReference type="EMBL" id="BLKC01000175">
    <property type="protein sequence ID" value="GFF58447.1"/>
    <property type="molecule type" value="Genomic_DNA"/>
</dbReference>
<dbReference type="InterPro" id="IPR023214">
    <property type="entry name" value="HAD_sf"/>
</dbReference>
<dbReference type="Proteomes" id="UP000465221">
    <property type="component" value="Unassembled WGS sequence"/>
</dbReference>
<protein>
    <submittedName>
        <fullName evidence="1">Phosphoserine phosphatase, putative</fullName>
    </submittedName>
</protein>
<dbReference type="InterPro" id="IPR050849">
    <property type="entry name" value="HAD-like_hydrolase_phosphatase"/>
</dbReference>
<gene>
    <name evidence="1" type="ORF">IFM46972_11109</name>
</gene>
<dbReference type="InterPro" id="IPR036412">
    <property type="entry name" value="HAD-like_sf"/>
</dbReference>
<evidence type="ECO:0000313" key="1">
    <source>
        <dbReference type="EMBL" id="GFF58447.1"/>
    </source>
</evidence>
<name>A0A8H3XRI5_9EURO</name>
<dbReference type="AlphaFoldDB" id="A0A8H3XRI5"/>